<dbReference type="RefSeq" id="XP_014484284.1">
    <property type="nucleotide sequence ID" value="XM_014628798.1"/>
</dbReference>
<reference evidence="2" key="1">
    <citation type="submission" date="2025-08" db="UniProtKB">
        <authorList>
            <consortium name="RefSeq"/>
        </authorList>
    </citation>
    <scope>IDENTIFICATION</scope>
</reference>
<dbReference type="Proteomes" id="UP000515204">
    <property type="component" value="Unplaced"/>
</dbReference>
<dbReference type="AlphaFoldDB" id="A0A6P3Y2C1"/>
<gene>
    <name evidence="2" type="primary">LOC106749396</name>
</gene>
<evidence type="ECO:0000313" key="1">
    <source>
        <dbReference type="Proteomes" id="UP000515204"/>
    </source>
</evidence>
<sequence>MLLYLILFVILQIAVFFVINHVSCKRLNFTQLIKDRFRGKPQLYYQYNPRDIQMVRDLSYLPEDDYDTESEAQQNELQSLDRDNRGLMPKYQDLCEKKTRKVELDNSVFEYQPSHYIETFCKNYPLPGEEEVMPRKSSQQKCAHPKFECVQRSRSLLLSKRRWDSDCWEPHTIHEVASGCDCMWPVTSLGDIRTVYRSIDGESV</sequence>
<dbReference type="GeneID" id="106749396"/>
<keyword evidence="1" id="KW-1185">Reference proteome</keyword>
<name>A0A6P3Y2C1_DINQU</name>
<dbReference type="KEGG" id="dqu:106749396"/>
<protein>
    <submittedName>
        <fullName evidence="2">Uncharacterized protein LOC106749396 isoform X1</fullName>
    </submittedName>
</protein>
<accession>A0A6P3Y2C1</accession>
<organism evidence="1 2">
    <name type="scientific">Dinoponera quadriceps</name>
    <name type="common">South American ant</name>
    <dbReference type="NCBI Taxonomy" id="609295"/>
    <lineage>
        <taxon>Eukaryota</taxon>
        <taxon>Metazoa</taxon>
        <taxon>Ecdysozoa</taxon>
        <taxon>Arthropoda</taxon>
        <taxon>Hexapoda</taxon>
        <taxon>Insecta</taxon>
        <taxon>Pterygota</taxon>
        <taxon>Neoptera</taxon>
        <taxon>Endopterygota</taxon>
        <taxon>Hymenoptera</taxon>
        <taxon>Apocrita</taxon>
        <taxon>Aculeata</taxon>
        <taxon>Formicoidea</taxon>
        <taxon>Formicidae</taxon>
        <taxon>Ponerinae</taxon>
        <taxon>Ponerini</taxon>
        <taxon>Dinoponera</taxon>
    </lineage>
</organism>
<dbReference type="OrthoDB" id="6328726at2759"/>
<evidence type="ECO:0000313" key="2">
    <source>
        <dbReference type="RefSeq" id="XP_014484284.1"/>
    </source>
</evidence>
<proteinExistence type="predicted"/>